<evidence type="ECO:0000256" key="2">
    <source>
        <dbReference type="SAM" id="SignalP"/>
    </source>
</evidence>
<feature type="signal peptide" evidence="2">
    <location>
        <begin position="1"/>
        <end position="26"/>
    </location>
</feature>
<keyword evidence="1" id="KW-0812">Transmembrane</keyword>
<gene>
    <name evidence="3" type="ORF">UV11_C0003G0028</name>
</gene>
<dbReference type="AlphaFoldDB" id="A0A0G1BRD4"/>
<reference evidence="3 4" key="1">
    <citation type="journal article" date="2015" name="Nature">
        <title>rRNA introns, odd ribosomes, and small enigmatic genomes across a large radiation of phyla.</title>
        <authorList>
            <person name="Brown C.T."/>
            <person name="Hug L.A."/>
            <person name="Thomas B.C."/>
            <person name="Sharon I."/>
            <person name="Castelle C.J."/>
            <person name="Singh A."/>
            <person name="Wilkins M.J."/>
            <person name="Williams K.H."/>
            <person name="Banfield J.F."/>
        </authorList>
    </citation>
    <scope>NUCLEOTIDE SEQUENCE [LARGE SCALE GENOMIC DNA]</scope>
</reference>
<dbReference type="Proteomes" id="UP000034036">
    <property type="component" value="Unassembled WGS sequence"/>
</dbReference>
<dbReference type="InterPro" id="IPR043993">
    <property type="entry name" value="T4SS_pilin"/>
</dbReference>
<protein>
    <recommendedName>
        <fullName evidence="5">TrbC/VIRB2 family protein</fullName>
    </recommendedName>
</protein>
<feature type="transmembrane region" description="Helical" evidence="1">
    <location>
        <begin position="45"/>
        <end position="68"/>
    </location>
</feature>
<feature type="chain" id="PRO_5002536214" description="TrbC/VIRB2 family protein" evidence="2">
    <location>
        <begin position="27"/>
        <end position="124"/>
    </location>
</feature>
<proteinExistence type="predicted"/>
<dbReference type="STRING" id="1618659.UV11_C0003G0028"/>
<sequence>MNKLLKTSFFILTLAFVNFLAADALAAGPTFQGIIANVTKVLQSVIPILILIATIVFVWGVILYISAAGDEEKVKEGRQYIIWGIIGLAIIISVWGIVKIVVTLFFGANPDFLPPQFPDLPGKK</sequence>
<evidence type="ECO:0000256" key="1">
    <source>
        <dbReference type="SAM" id="Phobius"/>
    </source>
</evidence>
<dbReference type="Pfam" id="PF18895">
    <property type="entry name" value="T4SS_pilin"/>
    <property type="match status" value="1"/>
</dbReference>
<evidence type="ECO:0000313" key="3">
    <source>
        <dbReference type="EMBL" id="KKS48801.1"/>
    </source>
</evidence>
<evidence type="ECO:0000313" key="4">
    <source>
        <dbReference type="Proteomes" id="UP000034036"/>
    </source>
</evidence>
<evidence type="ECO:0008006" key="5">
    <source>
        <dbReference type="Google" id="ProtNLM"/>
    </source>
</evidence>
<keyword evidence="1" id="KW-0472">Membrane</keyword>
<keyword evidence="1" id="KW-1133">Transmembrane helix</keyword>
<keyword evidence="2" id="KW-0732">Signal</keyword>
<dbReference type="EMBL" id="LCDF01000003">
    <property type="protein sequence ID" value="KKS48801.1"/>
    <property type="molecule type" value="Genomic_DNA"/>
</dbReference>
<accession>A0A0G1BRD4</accession>
<feature type="transmembrane region" description="Helical" evidence="1">
    <location>
        <begin position="80"/>
        <end position="108"/>
    </location>
</feature>
<name>A0A0G1BRD4_9BACT</name>
<comment type="caution">
    <text evidence="3">The sequence shown here is derived from an EMBL/GenBank/DDBJ whole genome shotgun (WGS) entry which is preliminary data.</text>
</comment>
<organism evidence="3 4">
    <name type="scientific">Candidatus Giovannonibacteria bacterium GW2011_GWF2_42_19</name>
    <dbReference type="NCBI Taxonomy" id="1618659"/>
    <lineage>
        <taxon>Bacteria</taxon>
        <taxon>Candidatus Giovannoniibacteriota</taxon>
    </lineage>
</organism>